<dbReference type="RefSeq" id="WP_259510134.1">
    <property type="nucleotide sequence ID" value="NZ_JANLCM010000002.1"/>
</dbReference>
<feature type="transmembrane region" description="Helical" evidence="7">
    <location>
        <begin position="227"/>
        <end position="253"/>
    </location>
</feature>
<keyword evidence="2" id="KW-0813">Transport</keyword>
<feature type="transmembrane region" description="Helical" evidence="7">
    <location>
        <begin position="65"/>
        <end position="86"/>
    </location>
</feature>
<dbReference type="PANTHER" id="PTHR36838:SF1">
    <property type="entry name" value="SLR1864 PROTEIN"/>
    <property type="match status" value="1"/>
</dbReference>
<keyword evidence="3" id="KW-1003">Cell membrane</keyword>
<feature type="transmembrane region" description="Helical" evidence="7">
    <location>
        <begin position="35"/>
        <end position="53"/>
    </location>
</feature>
<evidence type="ECO:0000313" key="8">
    <source>
        <dbReference type="EMBL" id="MCS5720188.1"/>
    </source>
</evidence>
<feature type="transmembrane region" description="Helical" evidence="7">
    <location>
        <begin position="259"/>
        <end position="280"/>
    </location>
</feature>
<keyword evidence="5 7" id="KW-1133">Transmembrane helix</keyword>
<evidence type="ECO:0000256" key="5">
    <source>
        <dbReference type="ARBA" id="ARBA00022989"/>
    </source>
</evidence>
<reference evidence="8" key="1">
    <citation type="submission" date="2022-08" db="EMBL/GenBank/DDBJ databases">
        <authorList>
            <person name="Deng Y."/>
            <person name="Han X.-F."/>
            <person name="Zhang Y.-Q."/>
        </authorList>
    </citation>
    <scope>NUCLEOTIDE SEQUENCE</scope>
    <source>
        <strain evidence="8">CPCC 205763</strain>
    </source>
</reference>
<keyword evidence="4 7" id="KW-0812">Transmembrane</keyword>
<feature type="transmembrane region" description="Helical" evidence="7">
    <location>
        <begin position="201"/>
        <end position="220"/>
    </location>
</feature>
<dbReference type="PANTHER" id="PTHR36838">
    <property type="entry name" value="AUXIN EFFLUX CARRIER FAMILY PROTEIN"/>
    <property type="match status" value="1"/>
</dbReference>
<name>A0ABT2GVH0_9MICO</name>
<proteinExistence type="predicted"/>
<keyword evidence="6 7" id="KW-0472">Membrane</keyword>
<accession>A0ABT2GVH0</accession>
<comment type="caution">
    <text evidence="8">The sequence shown here is derived from an EMBL/GenBank/DDBJ whole genome shotgun (WGS) entry which is preliminary data.</text>
</comment>
<dbReference type="EMBL" id="JANLCM010000002">
    <property type="protein sequence ID" value="MCS5720188.1"/>
    <property type="molecule type" value="Genomic_DNA"/>
</dbReference>
<gene>
    <name evidence="8" type="ORF">N1027_18810</name>
</gene>
<feature type="transmembrane region" description="Helical" evidence="7">
    <location>
        <begin position="127"/>
        <end position="150"/>
    </location>
</feature>
<evidence type="ECO:0000256" key="4">
    <source>
        <dbReference type="ARBA" id="ARBA00022692"/>
    </source>
</evidence>
<evidence type="ECO:0000313" key="9">
    <source>
        <dbReference type="Proteomes" id="UP001165584"/>
    </source>
</evidence>
<keyword evidence="9" id="KW-1185">Reference proteome</keyword>
<evidence type="ECO:0000256" key="1">
    <source>
        <dbReference type="ARBA" id="ARBA00004141"/>
    </source>
</evidence>
<evidence type="ECO:0000256" key="7">
    <source>
        <dbReference type="SAM" id="Phobius"/>
    </source>
</evidence>
<sequence>MPLEIATALLPVFFVMALGFAAGKTRLVDNQNVRSLNTIVMSIALPISLFVVLSSASRADVVAHWPLAAISLFVMAAGYGATYLLSRRTARQDAGDSAVQALTVSFPNAAAVGIPLAGSVLGPTGMLGVATVLAVGSITMSPLTVAVLEIRKSASAAGPRSRTILRAIGASLRKPIVIGPVLGLVWSLAGLPLPPLVNATLSEIGAVTAGLALFLTGLVISAQPIRFSTVAVISTLIAVVGRPALAVAIVLAVGLTGPLAQETVLLLALPAGFVGLLLGLRYGSKPPAAGATVLFSSVLSVVTLPIVIAFLPAF</sequence>
<feature type="transmembrane region" description="Helical" evidence="7">
    <location>
        <begin position="98"/>
        <end position="121"/>
    </location>
</feature>
<organism evidence="8 9">
    <name type="scientific">Herbiconiux aconitum</name>
    <dbReference type="NCBI Taxonomy" id="2970913"/>
    <lineage>
        <taxon>Bacteria</taxon>
        <taxon>Bacillati</taxon>
        <taxon>Actinomycetota</taxon>
        <taxon>Actinomycetes</taxon>
        <taxon>Micrococcales</taxon>
        <taxon>Microbacteriaceae</taxon>
        <taxon>Herbiconiux</taxon>
    </lineage>
</organism>
<comment type="subcellular location">
    <subcellularLocation>
        <location evidence="1">Membrane</location>
        <topology evidence="1">Multi-pass membrane protein</topology>
    </subcellularLocation>
</comment>
<feature type="transmembrane region" description="Helical" evidence="7">
    <location>
        <begin position="292"/>
        <end position="313"/>
    </location>
</feature>
<protein>
    <submittedName>
        <fullName evidence="8">AEC family transporter</fullName>
    </submittedName>
</protein>
<evidence type="ECO:0000256" key="2">
    <source>
        <dbReference type="ARBA" id="ARBA00022448"/>
    </source>
</evidence>
<dbReference type="Proteomes" id="UP001165584">
    <property type="component" value="Unassembled WGS sequence"/>
</dbReference>
<feature type="transmembrane region" description="Helical" evidence="7">
    <location>
        <begin position="171"/>
        <end position="189"/>
    </location>
</feature>
<evidence type="ECO:0000256" key="3">
    <source>
        <dbReference type="ARBA" id="ARBA00022475"/>
    </source>
</evidence>
<dbReference type="InterPro" id="IPR004776">
    <property type="entry name" value="Mem_transp_PIN-like"/>
</dbReference>
<dbReference type="Pfam" id="PF03547">
    <property type="entry name" value="Mem_trans"/>
    <property type="match status" value="1"/>
</dbReference>
<evidence type="ECO:0000256" key="6">
    <source>
        <dbReference type="ARBA" id="ARBA00023136"/>
    </source>
</evidence>
<feature type="transmembrane region" description="Helical" evidence="7">
    <location>
        <begin position="6"/>
        <end position="23"/>
    </location>
</feature>